<dbReference type="OrthoDB" id="6132182at2759"/>
<sequence>MERSNSITAAQQNRASVRVELSLPSSEVLARHHPTSACSRGSPSLISEKRGGILIYIGLRV</sequence>
<proteinExistence type="predicted"/>
<dbReference type="Proteomes" id="UP001055439">
    <property type="component" value="Chromosome 9"/>
</dbReference>
<reference evidence="1" key="1">
    <citation type="submission" date="2022-05" db="EMBL/GenBank/DDBJ databases">
        <title>The Musa troglodytarum L. genome provides insights into the mechanism of non-climacteric behaviour and enrichment of carotenoids.</title>
        <authorList>
            <person name="Wang J."/>
        </authorList>
    </citation>
    <scope>NUCLEOTIDE SEQUENCE</scope>
    <source>
        <tissue evidence="1">Leaf</tissue>
    </source>
</reference>
<evidence type="ECO:0000313" key="2">
    <source>
        <dbReference type="Proteomes" id="UP001055439"/>
    </source>
</evidence>
<evidence type="ECO:0000313" key="1">
    <source>
        <dbReference type="EMBL" id="URE43590.1"/>
    </source>
</evidence>
<keyword evidence="2" id="KW-1185">Reference proteome</keyword>
<accession>A0A9E7I0U6</accession>
<protein>
    <submittedName>
        <fullName evidence="1">Polyphenol oxidase middle domain</fullName>
    </submittedName>
</protein>
<organism evidence="1 2">
    <name type="scientific">Musa troglodytarum</name>
    <name type="common">fe'i banana</name>
    <dbReference type="NCBI Taxonomy" id="320322"/>
    <lineage>
        <taxon>Eukaryota</taxon>
        <taxon>Viridiplantae</taxon>
        <taxon>Streptophyta</taxon>
        <taxon>Embryophyta</taxon>
        <taxon>Tracheophyta</taxon>
        <taxon>Spermatophyta</taxon>
        <taxon>Magnoliopsida</taxon>
        <taxon>Liliopsida</taxon>
        <taxon>Zingiberales</taxon>
        <taxon>Musaceae</taxon>
        <taxon>Musa</taxon>
    </lineage>
</organism>
<dbReference type="EMBL" id="CP097511">
    <property type="protein sequence ID" value="URE43590.1"/>
    <property type="molecule type" value="Genomic_DNA"/>
</dbReference>
<dbReference type="AlphaFoldDB" id="A0A9E7I0U6"/>
<name>A0A9E7I0U6_9LILI</name>
<gene>
    <name evidence="1" type="ORF">MUK42_14875</name>
</gene>